<comment type="caution">
    <text evidence="2">The sequence shown here is derived from an EMBL/GenBank/DDBJ whole genome shotgun (WGS) entry which is preliminary data.</text>
</comment>
<organism evidence="2 3">
    <name type="scientific">Candidatus Erwinia dacicola</name>
    <dbReference type="NCBI Taxonomy" id="252393"/>
    <lineage>
        <taxon>Bacteria</taxon>
        <taxon>Pseudomonadati</taxon>
        <taxon>Pseudomonadota</taxon>
        <taxon>Gammaproteobacteria</taxon>
        <taxon>Enterobacterales</taxon>
        <taxon>Erwiniaceae</taxon>
        <taxon>Erwinia</taxon>
    </lineage>
</organism>
<evidence type="ECO:0000313" key="2">
    <source>
        <dbReference type="EMBL" id="RAP70743.1"/>
    </source>
</evidence>
<dbReference type="AlphaFoldDB" id="A0A328TMQ5"/>
<name>A0A328TMQ5_9GAMM</name>
<dbReference type="EMBL" id="LJAM02000272">
    <property type="protein sequence ID" value="RAP70743.1"/>
    <property type="molecule type" value="Genomic_DNA"/>
</dbReference>
<reference evidence="2" key="1">
    <citation type="submission" date="2018-04" db="EMBL/GenBank/DDBJ databases">
        <title>Genomes of the Obligate Erwinia dacicola and Facultative Enterobacter sp. OLF Endosymbionts of the Olive Fruit fly, Bactrocera oleae.</title>
        <authorList>
            <person name="Estes A.M."/>
            <person name="Hearn D.J."/>
            <person name="Agarwal S."/>
            <person name="Pierson E.A."/>
            <person name="Dunning-Hotopp J.C."/>
        </authorList>
    </citation>
    <scope>NUCLEOTIDE SEQUENCE [LARGE SCALE GENOMIC DNA]</scope>
    <source>
        <strain evidence="2">Oroville</strain>
    </source>
</reference>
<protein>
    <submittedName>
        <fullName evidence="2">Uncharacterized protein</fullName>
    </submittedName>
</protein>
<keyword evidence="3" id="KW-1185">Reference proteome</keyword>
<sequence>MWSQLQQASFGCRVSITLKVPLISSSCSDTSQPSTLNSPPHAGRAVSAGDSVRVSRGSEADSGLREDDWRSGCGSAGSCCSPSTSAISSCRALMRSSASRTFGAFAELHALQLSDQRLQAVYFAGVRRHPLREQAVILRHFADGGLLLLQQCPEPGVFIGV</sequence>
<evidence type="ECO:0000256" key="1">
    <source>
        <dbReference type="SAM" id="MobiDB-lite"/>
    </source>
</evidence>
<evidence type="ECO:0000313" key="3">
    <source>
        <dbReference type="Proteomes" id="UP000244334"/>
    </source>
</evidence>
<dbReference type="Proteomes" id="UP000244334">
    <property type="component" value="Unassembled WGS sequence"/>
</dbReference>
<feature type="region of interest" description="Disordered" evidence="1">
    <location>
        <begin position="29"/>
        <end position="65"/>
    </location>
</feature>
<feature type="compositionally biased region" description="Basic and acidic residues" evidence="1">
    <location>
        <begin position="56"/>
        <end position="65"/>
    </location>
</feature>
<accession>A0A328TMQ5</accession>
<proteinExistence type="predicted"/>
<gene>
    <name evidence="2" type="ORF">ACZ87_02453</name>
</gene>